<dbReference type="Proteomes" id="UP000318384">
    <property type="component" value="Chromosome"/>
</dbReference>
<accession>A0A517WXT9</accession>
<evidence type="ECO:0000313" key="2">
    <source>
        <dbReference type="Proteomes" id="UP000318384"/>
    </source>
</evidence>
<keyword evidence="2" id="KW-1185">Reference proteome</keyword>
<sequence>MNISHRLSMNMSFFSIIKRYHTRFSTDQSIPKTYDERIVTHSHNISLDLFAPFPMILQS</sequence>
<protein>
    <submittedName>
        <fullName evidence="1">Uncharacterized protein</fullName>
    </submittedName>
</protein>
<dbReference type="AlphaFoldDB" id="A0A517WXT9"/>
<reference evidence="1 2" key="1">
    <citation type="submission" date="2019-03" db="EMBL/GenBank/DDBJ databases">
        <title>Deep-cultivation of Planctomycetes and their phenomic and genomic characterization uncovers novel biology.</title>
        <authorList>
            <person name="Wiegand S."/>
            <person name="Jogler M."/>
            <person name="Boedeker C."/>
            <person name="Pinto D."/>
            <person name="Vollmers J."/>
            <person name="Rivas-Marin E."/>
            <person name="Kohn T."/>
            <person name="Peeters S.H."/>
            <person name="Heuer A."/>
            <person name="Rast P."/>
            <person name="Oberbeckmann S."/>
            <person name="Bunk B."/>
            <person name="Jeske O."/>
            <person name="Meyerdierks A."/>
            <person name="Storesund J.E."/>
            <person name="Kallscheuer N."/>
            <person name="Luecker S."/>
            <person name="Lage O.M."/>
            <person name="Pohl T."/>
            <person name="Merkel B.J."/>
            <person name="Hornburger P."/>
            <person name="Mueller R.-W."/>
            <person name="Bruemmer F."/>
            <person name="Labrenz M."/>
            <person name="Spormann A.M."/>
            <person name="Op den Camp H."/>
            <person name="Overmann J."/>
            <person name="Amann R."/>
            <person name="Jetten M.S.M."/>
            <person name="Mascher T."/>
            <person name="Medema M.H."/>
            <person name="Devos D.P."/>
            <person name="Kaster A.-K."/>
            <person name="Ovreas L."/>
            <person name="Rohde M."/>
            <person name="Galperin M.Y."/>
            <person name="Jogler C."/>
        </authorList>
    </citation>
    <scope>NUCLEOTIDE SEQUENCE [LARGE SCALE GENOMIC DNA]</scope>
    <source>
        <strain evidence="1 2">V202</strain>
    </source>
</reference>
<proteinExistence type="predicted"/>
<name>A0A517WXT9_9PLAN</name>
<dbReference type="EMBL" id="CP037422">
    <property type="protein sequence ID" value="QDU10069.1"/>
    <property type="molecule type" value="Genomic_DNA"/>
</dbReference>
<evidence type="ECO:0000313" key="1">
    <source>
        <dbReference type="EMBL" id="QDU10069.1"/>
    </source>
</evidence>
<gene>
    <name evidence="1" type="ORF">V202x_34670</name>
</gene>
<organism evidence="1 2">
    <name type="scientific">Gimesia aquarii</name>
    <dbReference type="NCBI Taxonomy" id="2527964"/>
    <lineage>
        <taxon>Bacteria</taxon>
        <taxon>Pseudomonadati</taxon>
        <taxon>Planctomycetota</taxon>
        <taxon>Planctomycetia</taxon>
        <taxon>Planctomycetales</taxon>
        <taxon>Planctomycetaceae</taxon>
        <taxon>Gimesia</taxon>
    </lineage>
</organism>